<feature type="compositionally biased region" description="Gly residues" evidence="1">
    <location>
        <begin position="334"/>
        <end position="347"/>
    </location>
</feature>
<dbReference type="PATRIC" id="fig|1079994.3.peg.97"/>
<dbReference type="AlphaFoldDB" id="A0A147ES56"/>
<feature type="compositionally biased region" description="Low complexity" evidence="1">
    <location>
        <begin position="300"/>
        <end position="315"/>
    </location>
</feature>
<accession>A0A147ES56</accession>
<name>A0A147ES56_9MICO</name>
<evidence type="ECO:0000313" key="2">
    <source>
        <dbReference type="EMBL" id="KTR87086.1"/>
    </source>
</evidence>
<protein>
    <recommendedName>
        <fullName evidence="4">PPE family protein</fullName>
    </recommendedName>
</protein>
<organism evidence="2 3">
    <name type="scientific">Leucobacter chromiiresistens</name>
    <dbReference type="NCBI Taxonomy" id="1079994"/>
    <lineage>
        <taxon>Bacteria</taxon>
        <taxon>Bacillati</taxon>
        <taxon>Actinomycetota</taxon>
        <taxon>Actinomycetes</taxon>
        <taxon>Micrococcales</taxon>
        <taxon>Microbacteriaceae</taxon>
        <taxon>Leucobacter</taxon>
    </lineage>
</organism>
<comment type="caution">
    <text evidence="2">The sequence shown here is derived from an EMBL/GenBank/DDBJ whole genome shotgun (WGS) entry which is preliminary data.</text>
</comment>
<feature type="compositionally biased region" description="Low complexity" evidence="1">
    <location>
        <begin position="201"/>
        <end position="213"/>
    </location>
</feature>
<feature type="region of interest" description="Disordered" evidence="1">
    <location>
        <begin position="159"/>
        <end position="429"/>
    </location>
</feature>
<feature type="compositionally biased region" description="Low complexity" evidence="1">
    <location>
        <begin position="271"/>
        <end position="285"/>
    </location>
</feature>
<keyword evidence="3" id="KW-1185">Reference proteome</keyword>
<proteinExistence type="predicted"/>
<feature type="compositionally biased region" description="Low complexity" evidence="1">
    <location>
        <begin position="415"/>
        <end position="429"/>
    </location>
</feature>
<feature type="compositionally biased region" description="Gly residues" evidence="1">
    <location>
        <begin position="316"/>
        <end position="325"/>
    </location>
</feature>
<evidence type="ECO:0008006" key="4">
    <source>
        <dbReference type="Google" id="ProtNLM"/>
    </source>
</evidence>
<gene>
    <name evidence="2" type="ORF">NS354_02005</name>
</gene>
<feature type="compositionally biased region" description="Low complexity" evidence="1">
    <location>
        <begin position="348"/>
        <end position="365"/>
    </location>
</feature>
<reference evidence="2 3" key="1">
    <citation type="journal article" date="2016" name="Front. Microbiol.">
        <title>Genomic Resource of Rice Seed Associated Bacteria.</title>
        <authorList>
            <person name="Midha S."/>
            <person name="Bansal K."/>
            <person name="Sharma S."/>
            <person name="Kumar N."/>
            <person name="Patil P.P."/>
            <person name="Chaudhry V."/>
            <person name="Patil P.B."/>
        </authorList>
    </citation>
    <scope>NUCLEOTIDE SEQUENCE [LARGE SCALE GENOMIC DNA]</scope>
    <source>
        <strain evidence="2 3">NS354</strain>
    </source>
</reference>
<dbReference type="EMBL" id="LDRK01000010">
    <property type="protein sequence ID" value="KTR87086.1"/>
    <property type="molecule type" value="Genomic_DNA"/>
</dbReference>
<feature type="compositionally biased region" description="Gly residues" evidence="1">
    <location>
        <begin position="366"/>
        <end position="388"/>
    </location>
</feature>
<sequence length="429" mass="41224">MAGALAMIGARIRRLETEIRSGAWTGAAASAAAAHLHAAFESHGNANEWVNSVSRLLTTANTDIPHRANELLDALPSGDLPLAVWDAFSQGRHAVLTAYGVSAVAAGPRGLEQLNAHFADAREQAAQVARREIILMIEAHSRSVQACIETGFARVDAAGTSRDGGGSGGAEDGGPRSGGGSGGAEQPAGAGGIGSSGGGPALASQPAAHQTAATPPPSDGAPVPGHPGETPAPRSPHTITDPDATSPGDPAPRHGRPGEGPGRAHPGDPGPAGVAPVHPGSGPSVDSTLDGSTLRGGPGSTARTAAGLAAAARAAGIGGGSGVGGALAAIAGAAGTGAPGAAGGGPRGTASAAAGNGTGRPSSAGSGAGPTGRGLRPGGVMMGGGAGGASEKAKTTTRFGRYVAPRLEDEEYETPPARASRAGSRAPHP</sequence>
<evidence type="ECO:0000256" key="1">
    <source>
        <dbReference type="SAM" id="MobiDB-lite"/>
    </source>
</evidence>
<dbReference type="Proteomes" id="UP000070810">
    <property type="component" value="Unassembled WGS sequence"/>
</dbReference>
<feature type="compositionally biased region" description="Gly residues" evidence="1">
    <location>
        <begin position="162"/>
        <end position="200"/>
    </location>
</feature>
<evidence type="ECO:0000313" key="3">
    <source>
        <dbReference type="Proteomes" id="UP000070810"/>
    </source>
</evidence>